<dbReference type="InterPro" id="IPR017754">
    <property type="entry name" value="Agmatine_deiminase"/>
</dbReference>
<dbReference type="Gene3D" id="3.75.10.10">
    <property type="entry name" value="L-arginine/glycine Amidinotransferase, Chain A"/>
    <property type="match status" value="1"/>
</dbReference>
<gene>
    <name evidence="2" type="primary">aguA</name>
    <name evidence="3" type="ORF">JOC28_000262</name>
</gene>
<dbReference type="EMBL" id="JAFBEH010000003">
    <property type="protein sequence ID" value="MBM7641970.1"/>
    <property type="molecule type" value="Genomic_DNA"/>
</dbReference>
<dbReference type="NCBIfam" id="NF010070">
    <property type="entry name" value="PRK13551.1"/>
    <property type="match status" value="1"/>
</dbReference>
<proteinExistence type="inferred from homology"/>
<dbReference type="EC" id="3.5.3.12" evidence="2"/>
<reference evidence="3 4" key="1">
    <citation type="submission" date="2021-01" db="EMBL/GenBank/DDBJ databases">
        <title>Genomic Encyclopedia of Type Strains, Phase IV (KMG-IV): sequencing the most valuable type-strain genomes for metagenomic binning, comparative biology and taxonomic classification.</title>
        <authorList>
            <person name="Goeker M."/>
        </authorList>
    </citation>
    <scope>NUCLEOTIDE SEQUENCE [LARGE SCALE GENOMIC DNA]</scope>
    <source>
        <strain evidence="3 4">DSM 27382</strain>
    </source>
</reference>
<evidence type="ECO:0000256" key="1">
    <source>
        <dbReference type="ARBA" id="ARBA00022801"/>
    </source>
</evidence>
<dbReference type="NCBIfam" id="TIGR03380">
    <property type="entry name" value="agmatine_aguA"/>
    <property type="match status" value="1"/>
</dbReference>
<dbReference type="InterPro" id="IPR007466">
    <property type="entry name" value="Peptidyl-Arg-deiminase_porph"/>
</dbReference>
<sequence length="339" mass="37437">MLIWPTRPGSWPFDGKDAKIAFSQVIAAIAKSETVYLLVEECHRKEAEDALGDLVTYLEIPTNDAWARDTGPTVLVNDKGDRLAVDWAFNAWGGQVDGLYQDFHEDDQVASRFATALNLPVYDAHPFVLEGGSIHSDGEGTLIVTEACLLSAGRNPQMSKSEIEERLKETLGAEKVIWLPNGIYQDETNEHVDNVAAFVGPAEIVLAWTDDTSDPQYALSMENLTFLAGETDSKGRPFTVHKLLIPKQTQIVHEEDLAGYSYADGEEERFAGERLAASYVNFYIANEAVVLPQFDDPHDRTALDLLAQLFPNREIIGIPARAILLGGGNIHCITQQIPR</sequence>
<dbReference type="Pfam" id="PF04371">
    <property type="entry name" value="PAD_porph"/>
    <property type="match status" value="1"/>
</dbReference>
<comment type="similarity">
    <text evidence="2">Belongs to the agmatine deiminase family.</text>
</comment>
<name>A0ABS2PR00_9STRE</name>
<protein>
    <recommendedName>
        <fullName evidence="2">Putative agmatine deiminase</fullName>
        <ecNumber evidence="2">3.5.3.12</ecNumber>
    </recommendedName>
    <alternativeName>
        <fullName evidence="2">Agmatine iminohydrolase</fullName>
    </alternativeName>
</protein>
<dbReference type="GO" id="GO:0047632">
    <property type="term" value="F:agmatine deiminase activity"/>
    <property type="evidence" value="ECO:0007669"/>
    <property type="project" value="UniProtKB-EC"/>
</dbReference>
<comment type="catalytic activity">
    <reaction evidence="2">
        <text>agmatine + H2O = N-carbamoylputrescine + NH4(+)</text>
        <dbReference type="Rhea" id="RHEA:18037"/>
        <dbReference type="ChEBI" id="CHEBI:15377"/>
        <dbReference type="ChEBI" id="CHEBI:28938"/>
        <dbReference type="ChEBI" id="CHEBI:58145"/>
        <dbReference type="ChEBI" id="CHEBI:58318"/>
        <dbReference type="EC" id="3.5.3.12"/>
    </reaction>
</comment>
<evidence type="ECO:0000256" key="2">
    <source>
        <dbReference type="HAMAP-Rule" id="MF_01841"/>
    </source>
</evidence>
<dbReference type="HAMAP" id="MF_01841">
    <property type="entry name" value="Agmatine_deimin"/>
    <property type="match status" value="1"/>
</dbReference>
<evidence type="ECO:0000313" key="4">
    <source>
        <dbReference type="Proteomes" id="UP000697472"/>
    </source>
</evidence>
<keyword evidence="4" id="KW-1185">Reference proteome</keyword>
<keyword evidence="1 2" id="KW-0378">Hydrolase</keyword>
<dbReference type="PANTHER" id="PTHR31377:SF0">
    <property type="entry name" value="AGMATINE DEIMINASE-RELATED"/>
    <property type="match status" value="1"/>
</dbReference>
<dbReference type="Proteomes" id="UP000697472">
    <property type="component" value="Unassembled WGS sequence"/>
</dbReference>
<feature type="active site" description="Amidino-cysteine intermediate" evidence="2">
    <location>
        <position position="332"/>
    </location>
</feature>
<accession>A0ABS2PR00</accession>
<comment type="caution">
    <text evidence="3">The sequence shown here is derived from an EMBL/GenBank/DDBJ whole genome shotgun (WGS) entry which is preliminary data.</text>
</comment>
<dbReference type="SUPFAM" id="SSF55909">
    <property type="entry name" value="Pentein"/>
    <property type="match status" value="1"/>
</dbReference>
<organism evidence="3 4">
    <name type="scientific">Streptococcus loxodontisalivarius</name>
    <dbReference type="NCBI Taxonomy" id="1349415"/>
    <lineage>
        <taxon>Bacteria</taxon>
        <taxon>Bacillati</taxon>
        <taxon>Bacillota</taxon>
        <taxon>Bacilli</taxon>
        <taxon>Lactobacillales</taxon>
        <taxon>Streptococcaceae</taxon>
        <taxon>Streptococcus</taxon>
    </lineage>
</organism>
<dbReference type="PANTHER" id="PTHR31377">
    <property type="entry name" value="AGMATINE DEIMINASE-RELATED"/>
    <property type="match status" value="1"/>
</dbReference>
<evidence type="ECO:0000313" key="3">
    <source>
        <dbReference type="EMBL" id="MBM7641970.1"/>
    </source>
</evidence>